<organism evidence="1">
    <name type="scientific">Siphoviridae sp. ctOkv13</name>
    <dbReference type="NCBI Taxonomy" id="2826314"/>
    <lineage>
        <taxon>Viruses</taxon>
        <taxon>Duplodnaviria</taxon>
        <taxon>Heunggongvirae</taxon>
        <taxon>Uroviricota</taxon>
        <taxon>Caudoviricetes</taxon>
    </lineage>
</organism>
<dbReference type="EMBL" id="BK014805">
    <property type="protein sequence ID" value="DAD76599.1"/>
    <property type="molecule type" value="Genomic_DNA"/>
</dbReference>
<accession>A0A8S5M3E3</accession>
<protein>
    <submittedName>
        <fullName evidence="1">Uncharacterized protein</fullName>
    </submittedName>
</protein>
<proteinExistence type="predicted"/>
<name>A0A8S5M3E3_9CAUD</name>
<evidence type="ECO:0000313" key="1">
    <source>
        <dbReference type="EMBL" id="DAD76599.1"/>
    </source>
</evidence>
<sequence length="34" mass="3201">MIVTDGVPTLASTVAVGVPKPAAAPVSPLGPCSP</sequence>
<reference evidence="1" key="1">
    <citation type="journal article" date="2021" name="Proc. Natl. Acad. Sci. U.S.A.">
        <title>A Catalog of Tens of Thousands of Viruses from Human Metagenomes Reveals Hidden Associations with Chronic Diseases.</title>
        <authorList>
            <person name="Tisza M.J."/>
            <person name="Buck C.B."/>
        </authorList>
    </citation>
    <scope>NUCLEOTIDE SEQUENCE</scope>
    <source>
        <strain evidence="1">CtOkv13</strain>
    </source>
</reference>